<evidence type="ECO:0000313" key="2">
    <source>
        <dbReference type="Proteomes" id="UP001234989"/>
    </source>
</evidence>
<name>A0AAF0TLK2_SOLVR</name>
<dbReference type="PANTHER" id="PTHR33710:SF75">
    <property type="entry name" value="ENDONUCLEASE_EXONUCLEASE_PHOSPHATASE DOMAIN-CONTAINING PROTEIN"/>
    <property type="match status" value="1"/>
</dbReference>
<dbReference type="SUPFAM" id="SSF56219">
    <property type="entry name" value="DNase I-like"/>
    <property type="match status" value="1"/>
</dbReference>
<dbReference type="PANTHER" id="PTHR33710">
    <property type="entry name" value="BNAC02G09200D PROTEIN"/>
    <property type="match status" value="1"/>
</dbReference>
<accession>A0AAF0TLK2</accession>
<dbReference type="AlphaFoldDB" id="A0AAF0TLK2"/>
<sequence>MEMVDPPLCGGSFTWRKGQDHICASRVDRFLYCAEWGENFTQIIQSSPPKIASDHNPIMLSCGDEGWRKSYFKFETWWLEVEGFKEKVKDWWESFSVTGRPVQEQRPHTDDELLQKTHLRMEFEDVARKGESSWKQRSRIQWLKQGDENTRFFYRIATSHKRFNYIDQLEVAIQLCSSRLFGFC</sequence>
<dbReference type="InterPro" id="IPR036691">
    <property type="entry name" value="Endo/exonu/phosph_ase_sf"/>
</dbReference>
<organism evidence="1 2">
    <name type="scientific">Solanum verrucosum</name>
    <dbReference type="NCBI Taxonomy" id="315347"/>
    <lineage>
        <taxon>Eukaryota</taxon>
        <taxon>Viridiplantae</taxon>
        <taxon>Streptophyta</taxon>
        <taxon>Embryophyta</taxon>
        <taxon>Tracheophyta</taxon>
        <taxon>Spermatophyta</taxon>
        <taxon>Magnoliopsida</taxon>
        <taxon>eudicotyledons</taxon>
        <taxon>Gunneridae</taxon>
        <taxon>Pentapetalae</taxon>
        <taxon>asterids</taxon>
        <taxon>lamiids</taxon>
        <taxon>Solanales</taxon>
        <taxon>Solanaceae</taxon>
        <taxon>Solanoideae</taxon>
        <taxon>Solaneae</taxon>
        <taxon>Solanum</taxon>
    </lineage>
</organism>
<keyword evidence="2" id="KW-1185">Reference proteome</keyword>
<protein>
    <submittedName>
        <fullName evidence="1">Uncharacterized protein</fullName>
    </submittedName>
</protein>
<gene>
    <name evidence="1" type="ORF">MTR67_018412</name>
</gene>
<evidence type="ECO:0000313" key="1">
    <source>
        <dbReference type="EMBL" id="WMV25027.1"/>
    </source>
</evidence>
<reference evidence="1" key="1">
    <citation type="submission" date="2023-08" db="EMBL/GenBank/DDBJ databases">
        <title>A de novo genome assembly of Solanum verrucosum Schlechtendal, a Mexican diploid species geographically isolated from the other diploid A-genome species in potato relatives.</title>
        <authorList>
            <person name="Hosaka K."/>
        </authorList>
    </citation>
    <scope>NUCLEOTIDE SEQUENCE</scope>
    <source>
        <tissue evidence="1">Young leaves</tissue>
    </source>
</reference>
<dbReference type="EMBL" id="CP133615">
    <property type="protein sequence ID" value="WMV25027.1"/>
    <property type="molecule type" value="Genomic_DNA"/>
</dbReference>
<dbReference type="Proteomes" id="UP001234989">
    <property type="component" value="Chromosome 4"/>
</dbReference>
<proteinExistence type="predicted"/>